<reference evidence="4" key="1">
    <citation type="submission" date="2021-09" db="EMBL/GenBank/DDBJ databases">
        <authorList>
            <consortium name="AG Swart"/>
            <person name="Singh M."/>
            <person name="Singh A."/>
            <person name="Seah K."/>
            <person name="Emmerich C."/>
        </authorList>
    </citation>
    <scope>NUCLEOTIDE SEQUENCE</scope>
    <source>
        <strain evidence="4">ATCC30299</strain>
    </source>
</reference>
<feature type="transmembrane region" description="Helical" evidence="1">
    <location>
        <begin position="534"/>
        <end position="555"/>
    </location>
</feature>
<organism evidence="4 5">
    <name type="scientific">Blepharisma stoltei</name>
    <dbReference type="NCBI Taxonomy" id="1481888"/>
    <lineage>
        <taxon>Eukaryota</taxon>
        <taxon>Sar</taxon>
        <taxon>Alveolata</taxon>
        <taxon>Ciliophora</taxon>
        <taxon>Postciliodesmatophora</taxon>
        <taxon>Heterotrichea</taxon>
        <taxon>Heterotrichida</taxon>
        <taxon>Blepharismidae</taxon>
        <taxon>Blepharisma</taxon>
    </lineage>
</organism>
<proteinExistence type="predicted"/>
<feature type="transmembrane region" description="Helical" evidence="1">
    <location>
        <begin position="239"/>
        <end position="260"/>
    </location>
</feature>
<feature type="transmembrane region" description="Helical" evidence="1">
    <location>
        <begin position="606"/>
        <end position="628"/>
    </location>
</feature>
<dbReference type="GO" id="GO:0016747">
    <property type="term" value="F:acyltransferase activity, transferring groups other than amino-acyl groups"/>
    <property type="evidence" value="ECO:0007669"/>
    <property type="project" value="InterPro"/>
</dbReference>
<gene>
    <name evidence="4" type="ORF">BSTOLATCC_MIC47877</name>
</gene>
<dbReference type="InterPro" id="IPR002656">
    <property type="entry name" value="Acyl_transf_3_dom"/>
</dbReference>
<comment type="caution">
    <text evidence="4">The sequence shown here is derived from an EMBL/GenBank/DDBJ whole genome shotgun (WGS) entry which is preliminary data.</text>
</comment>
<evidence type="ECO:0000256" key="1">
    <source>
        <dbReference type="SAM" id="Phobius"/>
    </source>
</evidence>
<accession>A0AAU9JME4</accession>
<evidence type="ECO:0000259" key="3">
    <source>
        <dbReference type="Pfam" id="PF01757"/>
    </source>
</evidence>
<evidence type="ECO:0000256" key="2">
    <source>
        <dbReference type="SAM" id="SignalP"/>
    </source>
</evidence>
<keyword evidence="1" id="KW-1133">Transmembrane helix</keyword>
<sequence length="643" mass="74697">MLPLIFALLFTLSQADPGICKSALISVYTKTHKDATKMLYYSGRDFDDLGKYDDCNDLDSAKYLLIRGKVQGNIGMIGLCGPKECSTSDYDDLKGWLDVALNLTSRGIELDTLKFYFSYDYNHEPLDGGAIFMVILWCLLIIVVISGTYLEYLKIQDPEKKFEGKLGLLMTFSAIHNSSKLFVLPIEKDNLQIFNGIRVFGMLYIIIGHSYVYQLSAAITNPNQAIDWITDFGHKFISMAQYLVDIFFLMAGFLLAYLTIGEMNRKNGRINWVVFISHRFIRMIPVYWFAFLNYLLLERYIGGGPQWPSFKQLTITGCDDYWWSNLLFLNNLLPSDAYCCMGWTWYVANDVQFYCFTPIILIIYYKRKYFAYILLCLLILLNFVIIAGLSDRHDYNPTILYGLNDKHQFLNIYVKPYTRMCTYILGLIIGFIYRSNVDYRPVSLISPVTDIENSEQSAFESQLYPDKEREVSDNSNLDWVTNLEVMSVRWIHNWYIRYSAYALGAGLMFMINFLPYQLDDHGLDYWTQNGKTTFLVFEHFTFAVGFSLILIPMLFGKGRVLNYILSFKYLVPLARISFSVYIIHPIFIYLVALSRYQAFYLQDWELLYNAIATIFLSFIVGFILSMTLESPILSLERKLLRKK</sequence>
<feature type="transmembrane region" description="Helical" evidence="1">
    <location>
        <begin position="410"/>
        <end position="433"/>
    </location>
</feature>
<evidence type="ECO:0000313" key="4">
    <source>
        <dbReference type="EMBL" id="CAG9329041.1"/>
    </source>
</evidence>
<feature type="transmembrane region" description="Helical" evidence="1">
    <location>
        <begin position="199"/>
        <end position="219"/>
    </location>
</feature>
<feature type="domain" description="Acyltransferase 3" evidence="3">
    <location>
        <begin position="194"/>
        <end position="625"/>
    </location>
</feature>
<dbReference type="AlphaFoldDB" id="A0AAU9JME4"/>
<evidence type="ECO:0000313" key="5">
    <source>
        <dbReference type="Proteomes" id="UP001162131"/>
    </source>
</evidence>
<feature type="chain" id="PRO_5043706564" description="Acyltransferase 3 domain-containing protein" evidence="2">
    <location>
        <begin position="16"/>
        <end position="643"/>
    </location>
</feature>
<dbReference type="PANTHER" id="PTHR11161">
    <property type="entry name" value="O-ACYLTRANSFERASE"/>
    <property type="match status" value="1"/>
</dbReference>
<feature type="transmembrane region" description="Helical" evidence="1">
    <location>
        <begin position="369"/>
        <end position="390"/>
    </location>
</feature>
<keyword evidence="1" id="KW-0472">Membrane</keyword>
<feature type="transmembrane region" description="Helical" evidence="1">
    <location>
        <begin position="130"/>
        <end position="152"/>
    </location>
</feature>
<keyword evidence="2" id="KW-0732">Signal</keyword>
<keyword evidence="5" id="KW-1185">Reference proteome</keyword>
<dbReference type="PANTHER" id="PTHR11161:SF0">
    <property type="entry name" value="O-ACYLTRANSFERASE LIKE PROTEIN"/>
    <property type="match status" value="1"/>
</dbReference>
<dbReference type="Pfam" id="PF01757">
    <property type="entry name" value="Acyl_transf_3"/>
    <property type="match status" value="1"/>
</dbReference>
<protein>
    <recommendedName>
        <fullName evidence="3">Acyltransferase 3 domain-containing protein</fullName>
    </recommendedName>
</protein>
<feature type="transmembrane region" description="Helical" evidence="1">
    <location>
        <begin position="280"/>
        <end position="297"/>
    </location>
</feature>
<feature type="signal peptide" evidence="2">
    <location>
        <begin position="1"/>
        <end position="15"/>
    </location>
</feature>
<dbReference type="InterPro" id="IPR052728">
    <property type="entry name" value="O2_lipid_transport_reg"/>
</dbReference>
<feature type="transmembrane region" description="Helical" evidence="1">
    <location>
        <begin position="576"/>
        <end position="594"/>
    </location>
</feature>
<feature type="transmembrane region" description="Helical" evidence="1">
    <location>
        <begin position="495"/>
        <end position="514"/>
    </location>
</feature>
<dbReference type="Proteomes" id="UP001162131">
    <property type="component" value="Unassembled WGS sequence"/>
</dbReference>
<keyword evidence="1" id="KW-0812">Transmembrane</keyword>
<dbReference type="EMBL" id="CAJZBQ010000047">
    <property type="protein sequence ID" value="CAG9329041.1"/>
    <property type="molecule type" value="Genomic_DNA"/>
</dbReference>
<feature type="transmembrane region" description="Helical" evidence="1">
    <location>
        <begin position="343"/>
        <end position="364"/>
    </location>
</feature>
<name>A0AAU9JME4_9CILI</name>